<evidence type="ECO:0000256" key="5">
    <source>
        <dbReference type="SAM" id="Phobius"/>
    </source>
</evidence>
<dbReference type="GO" id="GO:0008270">
    <property type="term" value="F:zinc ion binding"/>
    <property type="evidence" value="ECO:0007669"/>
    <property type="project" value="UniProtKB-KW"/>
</dbReference>
<keyword evidence="1" id="KW-0479">Metal-binding</keyword>
<protein>
    <recommendedName>
        <fullName evidence="6">MULE transposase domain-containing protein</fullName>
    </recommendedName>
</protein>
<keyword evidence="3" id="KW-0862">Zinc</keyword>
<feature type="transmembrane region" description="Helical" evidence="5">
    <location>
        <begin position="715"/>
        <end position="735"/>
    </location>
</feature>
<dbReference type="Pfam" id="PF10551">
    <property type="entry name" value="MULE"/>
    <property type="match status" value="1"/>
</dbReference>
<evidence type="ECO:0000259" key="6">
    <source>
        <dbReference type="Pfam" id="PF10551"/>
    </source>
</evidence>
<dbReference type="AlphaFoldDB" id="A0AA89CAP9"/>
<keyword evidence="2" id="KW-0863">Zinc-finger</keyword>
<feature type="compositionally biased region" description="Pro residues" evidence="4">
    <location>
        <begin position="127"/>
        <end position="152"/>
    </location>
</feature>
<evidence type="ECO:0000256" key="3">
    <source>
        <dbReference type="ARBA" id="ARBA00022833"/>
    </source>
</evidence>
<feature type="compositionally biased region" description="Pro residues" evidence="4">
    <location>
        <begin position="165"/>
        <end position="183"/>
    </location>
</feature>
<name>A0AA89CAP9_PINIB</name>
<dbReference type="Gene3D" id="2.20.25.240">
    <property type="match status" value="1"/>
</dbReference>
<dbReference type="PROSITE" id="PS01359">
    <property type="entry name" value="ZF_PHD_1"/>
    <property type="match status" value="1"/>
</dbReference>
<dbReference type="InterPro" id="IPR013083">
    <property type="entry name" value="Znf_RING/FYVE/PHD"/>
</dbReference>
<dbReference type="SUPFAM" id="SSF57903">
    <property type="entry name" value="FYVE/PHD zinc finger"/>
    <property type="match status" value="1"/>
</dbReference>
<comment type="caution">
    <text evidence="7">The sequence shown here is derived from an EMBL/GenBank/DDBJ whole genome shotgun (WGS) entry which is preliminary data.</text>
</comment>
<organism evidence="7 8">
    <name type="scientific">Pinctada imbricata</name>
    <name type="common">Atlantic pearl-oyster</name>
    <name type="synonym">Pinctada martensii</name>
    <dbReference type="NCBI Taxonomy" id="66713"/>
    <lineage>
        <taxon>Eukaryota</taxon>
        <taxon>Metazoa</taxon>
        <taxon>Spiralia</taxon>
        <taxon>Lophotrochozoa</taxon>
        <taxon>Mollusca</taxon>
        <taxon>Bivalvia</taxon>
        <taxon>Autobranchia</taxon>
        <taxon>Pteriomorphia</taxon>
        <taxon>Pterioida</taxon>
        <taxon>Pterioidea</taxon>
        <taxon>Pteriidae</taxon>
        <taxon>Pinctada</taxon>
    </lineage>
</organism>
<evidence type="ECO:0000256" key="4">
    <source>
        <dbReference type="SAM" id="MobiDB-lite"/>
    </source>
</evidence>
<dbReference type="EMBL" id="VSWD01000005">
    <property type="protein sequence ID" value="KAK3102707.1"/>
    <property type="molecule type" value="Genomic_DNA"/>
</dbReference>
<feature type="region of interest" description="Disordered" evidence="4">
    <location>
        <begin position="65"/>
        <end position="260"/>
    </location>
</feature>
<accession>A0AA89CAP9</accession>
<dbReference type="Proteomes" id="UP001186944">
    <property type="component" value="Unassembled WGS sequence"/>
</dbReference>
<proteinExistence type="predicted"/>
<gene>
    <name evidence="7" type="ORF">FSP39_013323</name>
</gene>
<keyword evidence="8" id="KW-1185">Reference proteome</keyword>
<dbReference type="PANTHER" id="PTHR20956">
    <property type="entry name" value="HEH2P"/>
    <property type="match status" value="1"/>
</dbReference>
<dbReference type="InterPro" id="IPR018289">
    <property type="entry name" value="MULE_transposase_dom"/>
</dbReference>
<dbReference type="PANTHER" id="PTHR20956:SF12">
    <property type="entry name" value="FLYWCH-TYPE DOMAIN-CONTAINING PROTEIN"/>
    <property type="match status" value="1"/>
</dbReference>
<keyword evidence="5" id="KW-1133">Transmembrane helix</keyword>
<sequence>MMETDLCAHCTRPVTDDQHAILCDVCQLWQHRTCKTGISSAVYLEAVEFDYDIPFVCKRCIQLPATNPVPTTPPMPNSPARSRSPLRPPPRERRPPPRERRPPPRERRPPPKERRQPPKERRQPPRELSPPPRELSPPPRELSPPPRELSPPPREHSPLLSPPRELSPPPRELSPPPRELSPPPREHSPLLSPPRELSPPPRELSPPPRPLNPLPDQPPRPPSPLPIFDDDDLPPPPSPLSISSTDLNYSDFDLPPPPPPLSMDIDDFNPPTRDVPLDASFDLPDRSISINQEPSETTFHANDTLPTQVPDDVEITYRIIEKGSKRGGRLLLSSDGYSYGVKAVNKSSTRWFCSVRSKSIRCRATVSQVGDAFFPGASGHSHPGDPKLLLRVELQKQVREKATNDLFRPAMRFVEDAVLDVAPDQRSLLPKQTNLKRVANRFRSKARPTEPSTLDFTLDLDFINSPEFLIGDLRTEDGHRHLIFSSPFQRRILRQSRRWFMDGTFKAVTGPFKQRGQLFSINAFVKGECGELKQFPLMFALMSRKTKDDYIQIFRHIQALVGPPDVEGFVADFEKALWQALRDVHPGIPIKGCVFHFNQAIWRRTQELGLSTAYRDNSATRTYIRQLMALPFLPPRHIPPAFDNLSTRASSTSLQSLVDYMRRQWISNPVFPVDSWSVYQLTVRTNNDIEGMYLLFLFIYFNCMYSDFQHRSISNILFISITFTCIHVLILYSFLGWHTRLNQKSGGAPGVYRLIQLLKVEAELMEASIAAGDMYRETNRHYRRLDEKLKEAWTNYMSSDLSTGGFLRTVGNLYGFVAA</sequence>
<feature type="compositionally biased region" description="Basic and acidic residues" evidence="4">
    <location>
        <begin position="89"/>
        <end position="125"/>
    </location>
</feature>
<reference evidence="7" key="1">
    <citation type="submission" date="2019-08" db="EMBL/GenBank/DDBJ databases">
        <title>The improved chromosome-level genome for the pearl oyster Pinctada fucata martensii using PacBio sequencing and Hi-C.</title>
        <authorList>
            <person name="Zheng Z."/>
        </authorList>
    </citation>
    <scope>NUCLEOTIDE SEQUENCE</scope>
    <source>
        <strain evidence="7">ZZ-2019</strain>
        <tissue evidence="7">Adductor muscle</tissue>
    </source>
</reference>
<keyword evidence="5" id="KW-0472">Membrane</keyword>
<evidence type="ECO:0000256" key="1">
    <source>
        <dbReference type="ARBA" id="ARBA00022723"/>
    </source>
</evidence>
<dbReference type="InterPro" id="IPR011011">
    <property type="entry name" value="Znf_FYVE_PHD"/>
</dbReference>
<dbReference type="InterPro" id="IPR019786">
    <property type="entry name" value="Zinc_finger_PHD-type_CS"/>
</dbReference>
<dbReference type="Gene3D" id="3.30.40.10">
    <property type="entry name" value="Zinc/RING finger domain, C3HC4 (zinc finger)"/>
    <property type="match status" value="1"/>
</dbReference>
<feature type="domain" description="MULE transposase" evidence="6">
    <location>
        <begin position="499"/>
        <end position="599"/>
    </location>
</feature>
<feature type="compositionally biased region" description="Pro residues" evidence="4">
    <location>
        <begin position="196"/>
        <end position="225"/>
    </location>
</feature>
<keyword evidence="5" id="KW-0812">Transmembrane</keyword>
<evidence type="ECO:0000313" key="8">
    <source>
        <dbReference type="Proteomes" id="UP001186944"/>
    </source>
</evidence>
<evidence type="ECO:0000313" key="7">
    <source>
        <dbReference type="EMBL" id="KAK3102707.1"/>
    </source>
</evidence>
<evidence type="ECO:0000256" key="2">
    <source>
        <dbReference type="ARBA" id="ARBA00022771"/>
    </source>
</evidence>